<dbReference type="Proteomes" id="UP000050761">
    <property type="component" value="Unassembled WGS sequence"/>
</dbReference>
<feature type="region of interest" description="Disordered" evidence="1">
    <location>
        <begin position="46"/>
        <end position="79"/>
    </location>
</feature>
<dbReference type="AlphaFoldDB" id="A0A183FH76"/>
<name>A0A183FH76_HELPZ</name>
<evidence type="ECO:0000313" key="2">
    <source>
        <dbReference type="EMBL" id="VDO66891.1"/>
    </source>
</evidence>
<reference evidence="4" key="2">
    <citation type="submission" date="2019-09" db="UniProtKB">
        <authorList>
            <consortium name="WormBaseParasite"/>
        </authorList>
    </citation>
    <scope>IDENTIFICATION</scope>
</reference>
<protein>
    <submittedName>
        <fullName evidence="2 4">Uncharacterized protein</fullName>
    </submittedName>
</protein>
<feature type="region of interest" description="Disordered" evidence="1">
    <location>
        <begin position="1"/>
        <end position="23"/>
    </location>
</feature>
<gene>
    <name evidence="2" type="ORF">HPBE_LOCUS6093</name>
</gene>
<dbReference type="EMBL" id="UZAH01025594">
    <property type="protein sequence ID" value="VDO66891.1"/>
    <property type="molecule type" value="Genomic_DNA"/>
</dbReference>
<evidence type="ECO:0000256" key="1">
    <source>
        <dbReference type="SAM" id="MobiDB-lite"/>
    </source>
</evidence>
<sequence length="123" mass="13451">MTPYILEKLSELDDNRPKASGSQCECVTSGGVNVLDAYQVFSAVLPPPFRHPADTSDTSDEVASSPSPQEERSPQSPSQILVVALARRRRQYSLENRSSNLYAHSSIGRVGRGKPYANSMALR</sequence>
<evidence type="ECO:0000313" key="3">
    <source>
        <dbReference type="Proteomes" id="UP000050761"/>
    </source>
</evidence>
<feature type="compositionally biased region" description="Basic and acidic residues" evidence="1">
    <location>
        <begin position="8"/>
        <end position="17"/>
    </location>
</feature>
<proteinExistence type="predicted"/>
<evidence type="ECO:0000313" key="4">
    <source>
        <dbReference type="WBParaSite" id="HPBE_0000609201-mRNA-1"/>
    </source>
</evidence>
<accession>A0A3P7WZQ9</accession>
<dbReference type="WBParaSite" id="HPBE_0000609201-mRNA-1">
    <property type="protein sequence ID" value="HPBE_0000609201-mRNA-1"/>
    <property type="gene ID" value="HPBE_0000609201"/>
</dbReference>
<accession>A0A183FH76</accession>
<organism evidence="3 4">
    <name type="scientific">Heligmosomoides polygyrus</name>
    <name type="common">Parasitic roundworm</name>
    <dbReference type="NCBI Taxonomy" id="6339"/>
    <lineage>
        <taxon>Eukaryota</taxon>
        <taxon>Metazoa</taxon>
        <taxon>Ecdysozoa</taxon>
        <taxon>Nematoda</taxon>
        <taxon>Chromadorea</taxon>
        <taxon>Rhabditida</taxon>
        <taxon>Rhabditina</taxon>
        <taxon>Rhabditomorpha</taxon>
        <taxon>Strongyloidea</taxon>
        <taxon>Heligmosomidae</taxon>
        <taxon>Heligmosomoides</taxon>
    </lineage>
</organism>
<reference evidence="2 3" key="1">
    <citation type="submission" date="2018-11" db="EMBL/GenBank/DDBJ databases">
        <authorList>
            <consortium name="Pathogen Informatics"/>
        </authorList>
    </citation>
    <scope>NUCLEOTIDE SEQUENCE [LARGE SCALE GENOMIC DNA]</scope>
</reference>
<feature type="compositionally biased region" description="Low complexity" evidence="1">
    <location>
        <begin position="64"/>
        <end position="79"/>
    </location>
</feature>
<keyword evidence="3" id="KW-1185">Reference proteome</keyword>